<feature type="compositionally biased region" description="Low complexity" evidence="3">
    <location>
        <begin position="1575"/>
        <end position="1585"/>
    </location>
</feature>
<feature type="compositionally biased region" description="Polar residues" evidence="3">
    <location>
        <begin position="326"/>
        <end position="338"/>
    </location>
</feature>
<organism evidence="5 6">
    <name type="scientific">Cronartium quercuum f. sp. fusiforme G11</name>
    <dbReference type="NCBI Taxonomy" id="708437"/>
    <lineage>
        <taxon>Eukaryota</taxon>
        <taxon>Fungi</taxon>
        <taxon>Dikarya</taxon>
        <taxon>Basidiomycota</taxon>
        <taxon>Pucciniomycotina</taxon>
        <taxon>Pucciniomycetes</taxon>
        <taxon>Pucciniales</taxon>
        <taxon>Coleosporiaceae</taxon>
        <taxon>Cronartium</taxon>
    </lineage>
</organism>
<accession>A0A9P6NX45</accession>
<dbReference type="GO" id="GO:0005525">
    <property type="term" value="F:GTP binding"/>
    <property type="evidence" value="ECO:0007669"/>
    <property type="project" value="TreeGrafter"/>
</dbReference>
<dbReference type="SMART" id="SM00233">
    <property type="entry name" value="PH"/>
    <property type="match status" value="1"/>
</dbReference>
<evidence type="ECO:0000313" key="6">
    <source>
        <dbReference type="Proteomes" id="UP000886653"/>
    </source>
</evidence>
<comment type="caution">
    <text evidence="5">The sequence shown here is derived from an EMBL/GenBank/DDBJ whole genome shotgun (WGS) entry which is preliminary data.</text>
</comment>
<feature type="region of interest" description="Disordered" evidence="3">
    <location>
        <begin position="63"/>
        <end position="485"/>
    </location>
</feature>
<feature type="compositionally biased region" description="Low complexity" evidence="3">
    <location>
        <begin position="274"/>
        <end position="297"/>
    </location>
</feature>
<feature type="compositionally biased region" description="Acidic residues" evidence="3">
    <location>
        <begin position="389"/>
        <end position="400"/>
    </location>
</feature>
<feature type="compositionally biased region" description="Low complexity" evidence="3">
    <location>
        <begin position="223"/>
        <end position="235"/>
    </location>
</feature>
<feature type="compositionally biased region" description="Polar residues" evidence="3">
    <location>
        <begin position="179"/>
        <end position="192"/>
    </location>
</feature>
<keyword evidence="6" id="KW-1185">Reference proteome</keyword>
<dbReference type="SUPFAM" id="SSF50729">
    <property type="entry name" value="PH domain-like"/>
    <property type="match status" value="1"/>
</dbReference>
<dbReference type="InterPro" id="IPR011993">
    <property type="entry name" value="PH-like_dom_sf"/>
</dbReference>
<feature type="region of interest" description="Disordered" evidence="3">
    <location>
        <begin position="1216"/>
        <end position="1235"/>
    </location>
</feature>
<dbReference type="Gene3D" id="2.30.29.30">
    <property type="entry name" value="Pleckstrin-homology domain (PH domain)/Phosphotyrosine-binding domain (PTB)"/>
    <property type="match status" value="1"/>
</dbReference>
<name>A0A9P6NX45_9BASI</name>
<keyword evidence="2" id="KW-0131">Cell cycle</keyword>
<evidence type="ECO:0000259" key="4">
    <source>
        <dbReference type="PROSITE" id="PS50003"/>
    </source>
</evidence>
<dbReference type="InterPro" id="IPR052007">
    <property type="entry name" value="Bud4"/>
</dbReference>
<evidence type="ECO:0000256" key="3">
    <source>
        <dbReference type="SAM" id="MobiDB-lite"/>
    </source>
</evidence>
<reference evidence="5" key="1">
    <citation type="submission" date="2013-11" db="EMBL/GenBank/DDBJ databases">
        <title>Genome sequence of the fusiform rust pathogen reveals effectors for host alternation and coevolution with pine.</title>
        <authorList>
            <consortium name="DOE Joint Genome Institute"/>
            <person name="Smith K."/>
            <person name="Pendleton A."/>
            <person name="Kubisiak T."/>
            <person name="Anderson C."/>
            <person name="Salamov A."/>
            <person name="Aerts A."/>
            <person name="Riley R."/>
            <person name="Clum A."/>
            <person name="Lindquist E."/>
            <person name="Ence D."/>
            <person name="Campbell M."/>
            <person name="Kronenberg Z."/>
            <person name="Feau N."/>
            <person name="Dhillon B."/>
            <person name="Hamelin R."/>
            <person name="Burleigh J."/>
            <person name="Smith J."/>
            <person name="Yandell M."/>
            <person name="Nelson C."/>
            <person name="Grigoriev I."/>
            <person name="Davis J."/>
        </authorList>
    </citation>
    <scope>NUCLEOTIDE SEQUENCE</scope>
    <source>
        <strain evidence="5">G11</strain>
    </source>
</reference>
<dbReference type="PANTHER" id="PTHR36100:SF1">
    <property type="entry name" value="BUD SITE SELECTION PROTEIN 4"/>
    <property type="match status" value="1"/>
</dbReference>
<feature type="compositionally biased region" description="Polar residues" evidence="3">
    <location>
        <begin position="463"/>
        <end position="479"/>
    </location>
</feature>
<feature type="region of interest" description="Disordered" evidence="3">
    <location>
        <begin position="1478"/>
        <end position="1609"/>
    </location>
</feature>
<dbReference type="GO" id="GO:0051301">
    <property type="term" value="P:cell division"/>
    <property type="evidence" value="ECO:0007669"/>
    <property type="project" value="UniProtKB-KW"/>
</dbReference>
<dbReference type="Proteomes" id="UP000886653">
    <property type="component" value="Unassembled WGS sequence"/>
</dbReference>
<feature type="region of interest" description="Disordered" evidence="3">
    <location>
        <begin position="1"/>
        <end position="50"/>
    </location>
</feature>
<feature type="compositionally biased region" description="Polar residues" evidence="3">
    <location>
        <begin position="371"/>
        <end position="382"/>
    </location>
</feature>
<evidence type="ECO:0000256" key="1">
    <source>
        <dbReference type="ARBA" id="ARBA00022618"/>
    </source>
</evidence>
<evidence type="ECO:0000256" key="2">
    <source>
        <dbReference type="ARBA" id="ARBA00023306"/>
    </source>
</evidence>
<feature type="compositionally biased region" description="Basic and acidic residues" evidence="3">
    <location>
        <begin position="801"/>
        <end position="816"/>
    </location>
</feature>
<dbReference type="OrthoDB" id="2123378at2759"/>
<feature type="region of interest" description="Disordered" evidence="3">
    <location>
        <begin position="775"/>
        <end position="821"/>
    </location>
</feature>
<dbReference type="InterPro" id="IPR001849">
    <property type="entry name" value="PH_domain"/>
</dbReference>
<feature type="compositionally biased region" description="Polar residues" evidence="3">
    <location>
        <begin position="85"/>
        <end position="108"/>
    </location>
</feature>
<feature type="compositionally biased region" description="Polar residues" evidence="3">
    <location>
        <begin position="692"/>
        <end position="719"/>
    </location>
</feature>
<feature type="domain" description="PH" evidence="4">
    <location>
        <begin position="1343"/>
        <end position="1455"/>
    </location>
</feature>
<feature type="compositionally biased region" description="Polar residues" evidence="3">
    <location>
        <begin position="775"/>
        <end position="788"/>
    </location>
</feature>
<sequence>MSTPSPCPPLRASVKRTESNYNQEQEKESYEEQPSEEILHPSASAPRKSEAFKRLGQANLVSSSIFKSNHHQPIKLPSSPIKPSNLHSAPINSNNRIQHTPLRPTSQMAAALKNLGIVDPTSSNPPNSPSPHPPPPPPKTSGTKRKSDENLPPPRPAPGLSHAAPSLHTMPNHSRHHQQASSSITKITNNKNPKPAPRKSSAYDALTRNALVSSSPFKAHHQPSSTSINPTSSSPFKQARPPLAVSPPGSSSEEVEEGSSNESDPTPGTPPPSTVSETPNSIRSTIPSPRSSTNSSSVLKHQRLGGPRSFTPPPYHQSNEPEESSDLTGSGRPQSAMSTPGKRRERRKTVTWGGEDVLEFEREEEWRKASGASSVDSYASQPSVRSESESEEEEVVEEVSTEISSSSIIAPQQHHHPSEGEEDFWGRASESHQHHRQLSDDQADQSTASFVVHEDHEQLLPPSHSNLDQQNGTSFSSDTDPVDRMVDDLLTSPHLAGLVKPAMSMQGWTMPAVENGRVLKDESLSLEEQMKLEDDRLRNHSPSPLKLKKSASRFPYLSSAGGEVDQVIANKSSIQSVTADDDDTTAISIPSPADESSAQIMDERAPFRPISLPGLDGPDDSLFTEGSFVSSILQEPSFLGTEPINSAISIPRSPGRPGLPLLPTAAVHGLSSTPRASFATDPPSPQPVFPESLSSDGRPTQTLESINEHASSALFSPTGASRRPLPRVPPPGASSSSLPLGGGVSECSTTISALTAPAYTLPDLALTSPFVGMSNNNNNARSEGATTDSPSSSPGGGRQRITREKIQERMRGDRSGTKSPEPVVISQLAREQVSQAASLHRLTSSGNHEERVVEIVEPLSLSRAGEMEIPREIPARPPLKARVATLSDSIIRPLHNQGSSDQTLRQEDMDAMSSGLDKLANAFQPDLCFEDEDELTIDTLASPEVGLSSSKLIQVKGVGGRRRRSLSTGAADVEETGTGAGARAAVKSNSIKPTAPLSKRAQASSALLTHAVQRGMDDTDFQAPLDRALQKIMDNGQRTYRIQESEEVVYASDNRTATVGDAGDVVDNRNWRKLRKVSDINEHEKQLKAFWASNGNSTKIGKVFVKMSKLAFNRLPVLARPVWFEVIIDNGLHTAKTAAYKLEREVTLGVEFELVRAKKLEFSLAFNIPLNDPRNAHLRPRRAQPATTTVIPVCESPKRGLAAKLFGSGHARRNSKQVEKGLHLPPATTPPPSTSDPLLALLDRDGTLARALVNFDEYADEALGQLKAVVIPCSAALSSSADDEAVRREMRGRVGGGLGVGSVGQITLEFLSLPPLPKVPDAVLPNSSGECLKGLRIAEWWQEVWHTGVLSQMGADCQTWRRRTFKATGGSLFAYNDIMNKLSAEIRLSEVLRLEDAGTPGSPSTSASSSISETGEILPPFTFRLVFKDGSEILFHADGQEEFRRWKNVLGQLVGKIQALPVWAELLRLQIAAKQATLEEERRRGGERGVEESTTRKPGRRAAAVATAKAASASAMDGRSGSEIRNSLAGCSSASSSSRPSSSATRSSQGLNQQHPQRRAHPLAGPSRMSAMVGSTSTSTSRSNSQQPHPHPTPAAAIKRSMNRMDLTK</sequence>
<feature type="compositionally biased region" description="Low complexity" evidence="3">
    <location>
        <begin position="1502"/>
        <end position="1515"/>
    </location>
</feature>
<feature type="region of interest" description="Disordered" evidence="3">
    <location>
        <begin position="672"/>
        <end position="744"/>
    </location>
</feature>
<dbReference type="EMBL" id="MU167210">
    <property type="protein sequence ID" value="KAG0152012.1"/>
    <property type="molecule type" value="Genomic_DNA"/>
</dbReference>
<dbReference type="PROSITE" id="PS50003">
    <property type="entry name" value="PH_DOMAIN"/>
    <property type="match status" value="1"/>
</dbReference>
<protein>
    <recommendedName>
        <fullName evidence="4">PH domain-containing protein</fullName>
    </recommendedName>
</protein>
<keyword evidence="1" id="KW-0132">Cell division</keyword>
<feature type="compositionally biased region" description="Basic and acidic residues" evidence="3">
    <location>
        <begin position="1478"/>
        <end position="1495"/>
    </location>
</feature>
<feature type="region of interest" description="Disordered" evidence="3">
    <location>
        <begin position="963"/>
        <end position="998"/>
    </location>
</feature>
<gene>
    <name evidence="5" type="ORF">CROQUDRAFT_86229</name>
</gene>
<evidence type="ECO:0000313" key="5">
    <source>
        <dbReference type="EMBL" id="KAG0152012.1"/>
    </source>
</evidence>
<feature type="compositionally biased region" description="Low complexity" evidence="3">
    <location>
        <begin position="74"/>
        <end position="84"/>
    </location>
</feature>
<feature type="compositionally biased region" description="Low complexity" evidence="3">
    <location>
        <begin position="1532"/>
        <end position="1548"/>
    </location>
</feature>
<feature type="compositionally biased region" description="Pro residues" evidence="3">
    <location>
        <begin position="126"/>
        <end position="139"/>
    </location>
</feature>
<dbReference type="PANTHER" id="PTHR36100">
    <property type="entry name" value="BUD SITE SELECTION PROTEIN 4"/>
    <property type="match status" value="1"/>
</dbReference>
<proteinExistence type="predicted"/>